<dbReference type="RefSeq" id="XP_002911687.1">
    <property type="nucleotide sequence ID" value="XM_002911641.1"/>
</dbReference>
<dbReference type="STRING" id="240176.D6RL85"/>
<keyword evidence="3" id="KW-1185">Reference proteome</keyword>
<dbReference type="OrthoDB" id="18786at2759"/>
<dbReference type="KEGG" id="cci:CC1G_14220"/>
<name>D6RL85_COPC7</name>
<dbReference type="InParanoid" id="D6RL85"/>
<dbReference type="AlphaFoldDB" id="D6RL85"/>
<organism evidence="2 3">
    <name type="scientific">Coprinopsis cinerea (strain Okayama-7 / 130 / ATCC MYA-4618 / FGSC 9003)</name>
    <name type="common">Inky cap fungus</name>
    <name type="synonym">Hormographiella aspergillata</name>
    <dbReference type="NCBI Taxonomy" id="240176"/>
    <lineage>
        <taxon>Eukaryota</taxon>
        <taxon>Fungi</taxon>
        <taxon>Dikarya</taxon>
        <taxon>Basidiomycota</taxon>
        <taxon>Agaricomycotina</taxon>
        <taxon>Agaricomycetes</taxon>
        <taxon>Agaricomycetidae</taxon>
        <taxon>Agaricales</taxon>
        <taxon>Agaricineae</taxon>
        <taxon>Psathyrellaceae</taxon>
        <taxon>Coprinopsis</taxon>
    </lineage>
</organism>
<evidence type="ECO:0000256" key="1">
    <source>
        <dbReference type="SAM" id="MobiDB-lite"/>
    </source>
</evidence>
<dbReference type="EMBL" id="AACS02000003">
    <property type="protein sequence ID" value="EFI28193.1"/>
    <property type="molecule type" value="Genomic_DNA"/>
</dbReference>
<feature type="compositionally biased region" description="Polar residues" evidence="1">
    <location>
        <begin position="41"/>
        <end position="53"/>
    </location>
</feature>
<dbReference type="eggNOG" id="KOG2211">
    <property type="taxonomic scope" value="Eukaryota"/>
</dbReference>
<reference evidence="2 3" key="1">
    <citation type="journal article" date="2010" name="Proc. Natl. Acad. Sci. U.S.A.">
        <title>Insights into evolution of multicellular fungi from the assembled chromosomes of the mushroom Coprinopsis cinerea (Coprinus cinereus).</title>
        <authorList>
            <person name="Stajich J.E."/>
            <person name="Wilke S.K."/>
            <person name="Ahren D."/>
            <person name="Au C.H."/>
            <person name="Birren B.W."/>
            <person name="Borodovsky M."/>
            <person name="Burns C."/>
            <person name="Canback B."/>
            <person name="Casselton L.A."/>
            <person name="Cheng C.K."/>
            <person name="Deng J."/>
            <person name="Dietrich F.S."/>
            <person name="Fargo D.C."/>
            <person name="Farman M.L."/>
            <person name="Gathman A.C."/>
            <person name="Goldberg J."/>
            <person name="Guigo R."/>
            <person name="Hoegger P.J."/>
            <person name="Hooker J.B."/>
            <person name="Huggins A."/>
            <person name="James T.Y."/>
            <person name="Kamada T."/>
            <person name="Kilaru S."/>
            <person name="Kodira C."/>
            <person name="Kues U."/>
            <person name="Kupfer D."/>
            <person name="Kwan H.S."/>
            <person name="Lomsadze A."/>
            <person name="Li W."/>
            <person name="Lilly W.W."/>
            <person name="Ma L.J."/>
            <person name="Mackey A.J."/>
            <person name="Manning G."/>
            <person name="Martin F."/>
            <person name="Muraguchi H."/>
            <person name="Natvig D.O."/>
            <person name="Palmerini H."/>
            <person name="Ramesh M.A."/>
            <person name="Rehmeyer C.J."/>
            <person name="Roe B.A."/>
            <person name="Shenoy N."/>
            <person name="Stanke M."/>
            <person name="Ter-Hovhannisyan V."/>
            <person name="Tunlid A."/>
            <person name="Velagapudi R."/>
            <person name="Vision T.J."/>
            <person name="Zeng Q."/>
            <person name="Zolan M.E."/>
            <person name="Pukkila P.J."/>
        </authorList>
    </citation>
    <scope>NUCLEOTIDE SEQUENCE [LARGE SCALE GENOMIC DNA]</scope>
    <source>
        <strain evidence="3">Okayama-7 / 130 / ATCC MYA-4618 / FGSC 9003</strain>
    </source>
</reference>
<dbReference type="VEuPathDB" id="FungiDB:CC1G_14220"/>
<sequence>MADYSVFANPDFDPNEYANAILAGEPYPASSSDHPGKGGHTKSSTAASKGTYQDSIGKEDISVAISKLTFGIDDVSKQIKSLV</sequence>
<dbReference type="HOGENOM" id="CLU_2542490_0_0_1"/>
<dbReference type="GeneID" id="9379227"/>
<evidence type="ECO:0000313" key="2">
    <source>
        <dbReference type="EMBL" id="EFI28193.1"/>
    </source>
</evidence>
<protein>
    <submittedName>
        <fullName evidence="2">Uncharacterized protein</fullName>
    </submittedName>
</protein>
<dbReference type="Proteomes" id="UP000001861">
    <property type="component" value="Unassembled WGS sequence"/>
</dbReference>
<evidence type="ECO:0000313" key="3">
    <source>
        <dbReference type="Proteomes" id="UP000001861"/>
    </source>
</evidence>
<proteinExistence type="predicted"/>
<feature type="region of interest" description="Disordered" evidence="1">
    <location>
        <begin position="24"/>
        <end position="53"/>
    </location>
</feature>
<comment type="caution">
    <text evidence="2">The sequence shown here is derived from an EMBL/GenBank/DDBJ whole genome shotgun (WGS) entry which is preliminary data.</text>
</comment>
<gene>
    <name evidence="2" type="ORF">CC1G_14220</name>
</gene>
<accession>D6RL85</accession>